<keyword evidence="2" id="KW-1185">Reference proteome</keyword>
<evidence type="ECO:0000313" key="2">
    <source>
        <dbReference type="Proteomes" id="UP000010798"/>
    </source>
</evidence>
<proteinExistence type="predicted"/>
<organism evidence="1 2">
    <name type="scientific">Singulisphaera acidiphila (strain ATCC BAA-1392 / DSM 18658 / VKM B-2454 / MOB10)</name>
    <dbReference type="NCBI Taxonomy" id="886293"/>
    <lineage>
        <taxon>Bacteria</taxon>
        <taxon>Pseudomonadati</taxon>
        <taxon>Planctomycetota</taxon>
        <taxon>Planctomycetia</taxon>
        <taxon>Isosphaerales</taxon>
        <taxon>Isosphaeraceae</taxon>
        <taxon>Singulisphaera</taxon>
    </lineage>
</organism>
<sequence>MSEIEEAPMTDKILHITARTTWEESQVNSEYRGDNLATKGFIHFCTPEQVSGVYGRYFTGQSDLLVLRIDSGRLTSPLRWECPPGSDEAFPHLYGPLNLDAVVEVVPLETILSE</sequence>
<dbReference type="eggNOG" id="COG3502">
    <property type="taxonomic scope" value="Bacteria"/>
</dbReference>
<dbReference type="AlphaFoldDB" id="L0DMV3"/>
<dbReference type="PANTHER" id="PTHR34129">
    <property type="entry name" value="BLR1139 PROTEIN"/>
    <property type="match status" value="1"/>
</dbReference>
<dbReference type="PANTHER" id="PTHR34129:SF1">
    <property type="entry name" value="DUF952 DOMAIN-CONTAINING PROTEIN"/>
    <property type="match status" value="1"/>
</dbReference>
<dbReference type="EMBL" id="CP003364">
    <property type="protein sequence ID" value="AGA30155.1"/>
    <property type="molecule type" value="Genomic_DNA"/>
</dbReference>
<dbReference type="HOGENOM" id="CLU_129452_1_2_0"/>
<dbReference type="InterPro" id="IPR009297">
    <property type="entry name" value="DUF952"/>
</dbReference>
<dbReference type="SUPFAM" id="SSF56399">
    <property type="entry name" value="ADP-ribosylation"/>
    <property type="match status" value="1"/>
</dbReference>
<dbReference type="Pfam" id="PF06108">
    <property type="entry name" value="DUF952"/>
    <property type="match status" value="1"/>
</dbReference>
<dbReference type="Proteomes" id="UP000010798">
    <property type="component" value="Chromosome"/>
</dbReference>
<reference evidence="1 2" key="1">
    <citation type="submission" date="2012-02" db="EMBL/GenBank/DDBJ databases">
        <title>Complete sequence of chromosome of Singulisphaera acidiphila DSM 18658.</title>
        <authorList>
            <consortium name="US DOE Joint Genome Institute (JGI-PGF)"/>
            <person name="Lucas S."/>
            <person name="Copeland A."/>
            <person name="Lapidus A."/>
            <person name="Glavina del Rio T."/>
            <person name="Dalin E."/>
            <person name="Tice H."/>
            <person name="Bruce D."/>
            <person name="Goodwin L."/>
            <person name="Pitluck S."/>
            <person name="Peters L."/>
            <person name="Ovchinnikova G."/>
            <person name="Chertkov O."/>
            <person name="Kyrpides N."/>
            <person name="Mavromatis K."/>
            <person name="Ivanova N."/>
            <person name="Brettin T."/>
            <person name="Detter J.C."/>
            <person name="Han C."/>
            <person name="Larimer F."/>
            <person name="Land M."/>
            <person name="Hauser L."/>
            <person name="Markowitz V."/>
            <person name="Cheng J.-F."/>
            <person name="Hugenholtz P."/>
            <person name="Woyke T."/>
            <person name="Wu D."/>
            <person name="Tindall B."/>
            <person name="Pomrenke H."/>
            <person name="Brambilla E."/>
            <person name="Klenk H.-P."/>
            <person name="Eisen J.A."/>
        </authorList>
    </citation>
    <scope>NUCLEOTIDE SEQUENCE [LARGE SCALE GENOMIC DNA]</scope>
    <source>
        <strain evidence="2">ATCC BAA-1392 / DSM 18658 / VKM B-2454 / MOB10</strain>
    </source>
</reference>
<dbReference type="STRING" id="886293.Sinac_6046"/>
<dbReference type="RefSeq" id="WP_015249245.1">
    <property type="nucleotide sequence ID" value="NZ_JH621481.1"/>
</dbReference>
<protein>
    <recommendedName>
        <fullName evidence="3">Glutathione S-transferase</fullName>
    </recommendedName>
</protein>
<dbReference type="KEGG" id="saci:Sinac_6046"/>
<evidence type="ECO:0008006" key="3">
    <source>
        <dbReference type="Google" id="ProtNLM"/>
    </source>
</evidence>
<dbReference type="OrthoDB" id="5638018at2"/>
<evidence type="ECO:0000313" key="1">
    <source>
        <dbReference type="EMBL" id="AGA30155.1"/>
    </source>
</evidence>
<dbReference type="Gene3D" id="3.20.170.20">
    <property type="entry name" value="Protein of unknown function DUF952"/>
    <property type="match status" value="1"/>
</dbReference>
<gene>
    <name evidence="1" type="ordered locus">Sinac_6046</name>
</gene>
<accession>L0DMV3</accession>
<name>L0DMV3_SINAD</name>